<evidence type="ECO:0000256" key="4">
    <source>
        <dbReference type="ARBA" id="ARBA00022777"/>
    </source>
</evidence>
<dbReference type="InterPro" id="IPR008271">
    <property type="entry name" value="Ser/Thr_kinase_AS"/>
</dbReference>
<dbReference type="GO" id="GO:0004674">
    <property type="term" value="F:protein serine/threonine kinase activity"/>
    <property type="evidence" value="ECO:0007669"/>
    <property type="project" value="UniProtKB-KW"/>
</dbReference>
<evidence type="ECO:0000313" key="7">
    <source>
        <dbReference type="EMBL" id="ODV93713.1"/>
    </source>
</evidence>
<proteinExistence type="predicted"/>
<keyword evidence="3" id="KW-0547">Nucleotide-binding</keyword>
<evidence type="ECO:0000256" key="1">
    <source>
        <dbReference type="ARBA" id="ARBA00022527"/>
    </source>
</evidence>
<reference evidence="8" key="1">
    <citation type="submission" date="2016-05" db="EMBL/GenBank/DDBJ databases">
        <title>Comparative genomics of biotechnologically important yeasts.</title>
        <authorList>
            <consortium name="DOE Joint Genome Institute"/>
            <person name="Riley R."/>
            <person name="Haridas S."/>
            <person name="Wolfe K.H."/>
            <person name="Lopes M.R."/>
            <person name="Hittinger C.T."/>
            <person name="Goker M."/>
            <person name="Salamov A."/>
            <person name="Wisecaver J."/>
            <person name="Long T.M."/>
            <person name="Aerts A.L."/>
            <person name="Barry K."/>
            <person name="Choi C."/>
            <person name="Clum A."/>
            <person name="Coughlan A.Y."/>
            <person name="Deshpande S."/>
            <person name="Douglass A.P."/>
            <person name="Hanson S.J."/>
            <person name="Klenk H.-P."/>
            <person name="Labutti K."/>
            <person name="Lapidus A."/>
            <person name="Lindquist E."/>
            <person name="Lipzen A."/>
            <person name="Meier-Kolthoff J.P."/>
            <person name="Ohm R.A."/>
            <person name="Otillar R.P."/>
            <person name="Pangilinan J."/>
            <person name="Peng Y."/>
            <person name="Rokas A."/>
            <person name="Rosa C.A."/>
            <person name="Scheuner C."/>
            <person name="Sibirny A.A."/>
            <person name="Slot J.C."/>
            <person name="Stielow J.B."/>
            <person name="Sun H."/>
            <person name="Kurtzman C.P."/>
            <person name="Blackwell M."/>
            <person name="Grigoriev I.V."/>
            <person name="Jeffries T.W."/>
        </authorList>
    </citation>
    <scope>NUCLEOTIDE SEQUENCE [LARGE SCALE GENOMIC DNA]</scope>
    <source>
        <strain evidence="8">NRRL Y-2460</strain>
    </source>
</reference>
<protein>
    <recommendedName>
        <fullName evidence="6">Protein kinase domain-containing protein</fullName>
    </recommendedName>
</protein>
<dbReference type="Pfam" id="PF00069">
    <property type="entry name" value="Pkinase"/>
    <property type="match status" value="1"/>
</dbReference>
<dbReference type="AlphaFoldDB" id="A0A1E4TPM4"/>
<evidence type="ECO:0000259" key="6">
    <source>
        <dbReference type="PROSITE" id="PS50011"/>
    </source>
</evidence>
<name>A0A1E4TPM4_PACTA</name>
<dbReference type="PANTHER" id="PTHR43895">
    <property type="entry name" value="CALCIUM/CALMODULIN-DEPENDENT PROTEIN KINASE KINASE-RELATED"/>
    <property type="match status" value="1"/>
</dbReference>
<evidence type="ECO:0000256" key="5">
    <source>
        <dbReference type="ARBA" id="ARBA00022840"/>
    </source>
</evidence>
<dbReference type="PROSITE" id="PS00108">
    <property type="entry name" value="PROTEIN_KINASE_ST"/>
    <property type="match status" value="1"/>
</dbReference>
<dbReference type="EMBL" id="KV454017">
    <property type="protein sequence ID" value="ODV93713.1"/>
    <property type="molecule type" value="Genomic_DNA"/>
</dbReference>
<dbReference type="Gene3D" id="1.10.510.10">
    <property type="entry name" value="Transferase(Phosphotransferase) domain 1"/>
    <property type="match status" value="1"/>
</dbReference>
<dbReference type="CDD" id="cd14008">
    <property type="entry name" value="STKc_LKB1_CaMKK"/>
    <property type="match status" value="1"/>
</dbReference>
<dbReference type="STRING" id="669874.A0A1E4TPM4"/>
<keyword evidence="8" id="KW-1185">Reference proteome</keyword>
<feature type="domain" description="Protein kinase" evidence="6">
    <location>
        <begin position="1"/>
        <end position="261"/>
    </location>
</feature>
<evidence type="ECO:0000256" key="2">
    <source>
        <dbReference type="ARBA" id="ARBA00022679"/>
    </source>
</evidence>
<dbReference type="SUPFAM" id="SSF56112">
    <property type="entry name" value="Protein kinase-like (PK-like)"/>
    <property type="match status" value="1"/>
</dbReference>
<dbReference type="PROSITE" id="PS50011">
    <property type="entry name" value="PROTEIN_KINASE_DOM"/>
    <property type="match status" value="1"/>
</dbReference>
<dbReference type="OrthoDB" id="68483at2759"/>
<keyword evidence="2" id="KW-0808">Transferase</keyword>
<dbReference type="InterPro" id="IPR011009">
    <property type="entry name" value="Kinase-like_dom_sf"/>
</dbReference>
<dbReference type="SMART" id="SM00220">
    <property type="entry name" value="S_TKc"/>
    <property type="match status" value="1"/>
</dbReference>
<keyword evidence="1" id="KW-0723">Serine/threonine-protein kinase</keyword>
<dbReference type="InterPro" id="IPR000719">
    <property type="entry name" value="Prot_kinase_dom"/>
</dbReference>
<evidence type="ECO:0000313" key="8">
    <source>
        <dbReference type="Proteomes" id="UP000094236"/>
    </source>
</evidence>
<evidence type="ECO:0000256" key="3">
    <source>
        <dbReference type="ARBA" id="ARBA00022741"/>
    </source>
</evidence>
<sequence length="261" mass="29589">MLSDRLVAIKIVDRKTKPKLGKLAVPGSTQEDKIKREIAIMKKCDHPHVVKLIEVLDDVKSRKIYLVLEYLEKGEIRWQEYDETIGDFKPVLKFHEAKKIFRDVVLGLEYLHYQGIIHRDIKPANLLVSADDVVKISDFGVSFASSLDDNNFNNELELCKTAGTPAFLAPELCQTENFTNFLENSKKITHKIDIWALGVTLFCLLFGKLPFNSDTEFGLFEAINNDSLKIPPKSSVPGYESVSDNDFESAKDLLSKLLIKD</sequence>
<feature type="non-terminal residue" evidence="7">
    <location>
        <position position="261"/>
    </location>
</feature>
<keyword evidence="5" id="KW-0067">ATP-binding</keyword>
<organism evidence="7 8">
    <name type="scientific">Pachysolen tannophilus NRRL Y-2460</name>
    <dbReference type="NCBI Taxonomy" id="669874"/>
    <lineage>
        <taxon>Eukaryota</taxon>
        <taxon>Fungi</taxon>
        <taxon>Dikarya</taxon>
        <taxon>Ascomycota</taxon>
        <taxon>Saccharomycotina</taxon>
        <taxon>Pichiomycetes</taxon>
        <taxon>Pachysolenaceae</taxon>
        <taxon>Pachysolen</taxon>
    </lineage>
</organism>
<dbReference type="GO" id="GO:0005524">
    <property type="term" value="F:ATP binding"/>
    <property type="evidence" value="ECO:0007669"/>
    <property type="project" value="UniProtKB-KW"/>
</dbReference>
<gene>
    <name evidence="7" type="ORF">PACTADRAFT_45394</name>
</gene>
<keyword evidence="4" id="KW-0418">Kinase</keyword>
<accession>A0A1E4TPM4</accession>
<dbReference type="GO" id="GO:0007165">
    <property type="term" value="P:signal transduction"/>
    <property type="evidence" value="ECO:0007669"/>
    <property type="project" value="TreeGrafter"/>
</dbReference>
<dbReference type="Proteomes" id="UP000094236">
    <property type="component" value="Unassembled WGS sequence"/>
</dbReference>
<dbReference type="PANTHER" id="PTHR43895:SF152">
    <property type="entry name" value="SERINE_THREONINE-PROTEIN KINASE TOS3"/>
    <property type="match status" value="1"/>
</dbReference>